<dbReference type="KEGG" id="tpal:117643990"/>
<dbReference type="AlphaFoldDB" id="A0A6P8YH40"/>
<dbReference type="OrthoDB" id="6612278at2759"/>
<evidence type="ECO:0000313" key="3">
    <source>
        <dbReference type="RefSeq" id="XP_034239068.1"/>
    </source>
</evidence>
<dbReference type="InterPro" id="IPR056310">
    <property type="entry name" value="Ig-CFAP74_4th"/>
</dbReference>
<dbReference type="Proteomes" id="UP000515158">
    <property type="component" value="Unplaced"/>
</dbReference>
<dbReference type="RefSeq" id="XP_034239068.1">
    <property type="nucleotide sequence ID" value="XM_034383177.1"/>
</dbReference>
<sequence>MPVWLAVDPVAVVLGVCCPGLSYTTGFVVSNRGRVAVSLVVSAPRELRRHVAVKPGALRLRPGERRRVQLHLCARQSFSRDAQRFTCRLSRVTQFGVQVAPLTKAVRGLGGHGVLCVQVLVAVSPPALEIRPANLQLGHVLSGVSTATASLKLANRSLMAQEYGFVNIPEDVRVEPGGGFGKLRPGEVVDLKVVYSPVGAEGRREFLLDVDTVLGLAARSARLHGRRSKSKTSMASSACSVQVTADVLVPRLQLSAHRVTFPTTSVGAHATADITMTCAAAEAQFSFESPDYLQVIPPAGSLVRGQVRREAGIPTHSTCGATITITTTVPQSGAAVPAATRRL</sequence>
<dbReference type="GeneID" id="117643990"/>
<reference evidence="3" key="1">
    <citation type="submission" date="2025-08" db="UniProtKB">
        <authorList>
            <consortium name="RefSeq"/>
        </authorList>
    </citation>
    <scope>IDENTIFICATION</scope>
    <source>
        <tissue evidence="3">Total insect</tissue>
    </source>
</reference>
<dbReference type="PANTHER" id="PTHR22538:SF0">
    <property type="entry name" value="CILIA- AND FLAGELLA-ASSOCIATED PROTEIN 74"/>
    <property type="match status" value="1"/>
</dbReference>
<name>A0A6P8YH40_THRPL</name>
<evidence type="ECO:0000313" key="2">
    <source>
        <dbReference type="Proteomes" id="UP000515158"/>
    </source>
</evidence>
<protein>
    <submittedName>
        <fullName evidence="3">Cilia- and flagella-associated protein 74-like</fullName>
    </submittedName>
</protein>
<feature type="domain" description="CFAP74 fourth Ig-like" evidence="1">
    <location>
        <begin position="132"/>
        <end position="202"/>
    </location>
</feature>
<gene>
    <name evidence="3" type="primary">LOC117643990</name>
</gene>
<dbReference type="PANTHER" id="PTHR22538">
    <property type="entry name" value="CILIA- AND FLAGELLA-ASSOCIATED PROTEIN 74"/>
    <property type="match status" value="1"/>
</dbReference>
<dbReference type="InParanoid" id="A0A6P8YH40"/>
<proteinExistence type="predicted"/>
<dbReference type="Pfam" id="PF24798">
    <property type="entry name" value="Ig-CFAP74_4th"/>
    <property type="match status" value="1"/>
</dbReference>
<keyword evidence="2" id="KW-1185">Reference proteome</keyword>
<organism evidence="3">
    <name type="scientific">Thrips palmi</name>
    <name type="common">Melon thrips</name>
    <dbReference type="NCBI Taxonomy" id="161013"/>
    <lineage>
        <taxon>Eukaryota</taxon>
        <taxon>Metazoa</taxon>
        <taxon>Ecdysozoa</taxon>
        <taxon>Arthropoda</taxon>
        <taxon>Hexapoda</taxon>
        <taxon>Insecta</taxon>
        <taxon>Pterygota</taxon>
        <taxon>Neoptera</taxon>
        <taxon>Paraneoptera</taxon>
        <taxon>Thysanoptera</taxon>
        <taxon>Terebrantia</taxon>
        <taxon>Thripoidea</taxon>
        <taxon>Thripidae</taxon>
        <taxon>Thrips</taxon>
    </lineage>
</organism>
<accession>A0A6P8YH40</accession>
<evidence type="ECO:0000259" key="1">
    <source>
        <dbReference type="Pfam" id="PF24798"/>
    </source>
</evidence>